<protein>
    <submittedName>
        <fullName evidence="1">Uncharacterized protein</fullName>
    </submittedName>
</protein>
<gene>
    <name evidence="1" type="ORF">ENH_00007320</name>
</gene>
<dbReference type="GeneID" id="25470921"/>
<dbReference type="VEuPathDB" id="ToxoDB:ENH_00007320"/>
<accession>U6MR76</accession>
<dbReference type="EMBL" id="HG723214">
    <property type="protein sequence ID" value="CDJ65573.1"/>
    <property type="molecule type" value="Genomic_DNA"/>
</dbReference>
<name>U6MR76_9EIME</name>
<organism evidence="1 2">
    <name type="scientific">Eimeria necatrix</name>
    <dbReference type="NCBI Taxonomy" id="51315"/>
    <lineage>
        <taxon>Eukaryota</taxon>
        <taxon>Sar</taxon>
        <taxon>Alveolata</taxon>
        <taxon>Apicomplexa</taxon>
        <taxon>Conoidasida</taxon>
        <taxon>Coccidia</taxon>
        <taxon>Eucoccidiorida</taxon>
        <taxon>Eimeriorina</taxon>
        <taxon>Eimeriidae</taxon>
        <taxon>Eimeria</taxon>
    </lineage>
</organism>
<sequence>MSDSVCACRIVEEKPEVTEEFSVTPTAAPPVAAAVSGSRPAFRQVYTPWVPVFRPMFTQQQQQQQQLQQMQQQQQQQLLLQQLQQQQGNNSFQQQLLQQQQSSTSS</sequence>
<proteinExistence type="predicted"/>
<reference evidence="1" key="1">
    <citation type="submission" date="2013-10" db="EMBL/GenBank/DDBJ databases">
        <title>Genomic analysis of the causative agents of coccidiosis in chickens.</title>
        <authorList>
            <person name="Reid A.J."/>
            <person name="Blake D."/>
            <person name="Billington K."/>
            <person name="Browne H."/>
            <person name="Dunn M."/>
            <person name="Hung S."/>
            <person name="Kawahara F."/>
            <person name="Miranda-Saavedra D."/>
            <person name="Mourier T."/>
            <person name="Nagra H."/>
            <person name="Otto T.D."/>
            <person name="Rawlings N."/>
            <person name="Sanchez A."/>
            <person name="Sanders M."/>
            <person name="Subramaniam C."/>
            <person name="Tay Y."/>
            <person name="Dear P."/>
            <person name="Doerig C."/>
            <person name="Gruber A."/>
            <person name="Parkinson J."/>
            <person name="Shirley M."/>
            <person name="Wan K.L."/>
            <person name="Berriman M."/>
            <person name="Tomley F."/>
            <person name="Pain A."/>
        </authorList>
    </citation>
    <scope>NUCLEOTIDE SEQUENCE [LARGE SCALE GENOMIC DNA]</scope>
    <source>
        <strain evidence="1">Houghton</strain>
    </source>
</reference>
<evidence type="ECO:0000313" key="2">
    <source>
        <dbReference type="Proteomes" id="UP000030754"/>
    </source>
</evidence>
<dbReference type="RefSeq" id="XP_013434040.1">
    <property type="nucleotide sequence ID" value="XM_013578586.1"/>
</dbReference>
<reference evidence="1" key="2">
    <citation type="submission" date="2013-10" db="EMBL/GenBank/DDBJ databases">
        <authorList>
            <person name="Aslett M."/>
        </authorList>
    </citation>
    <scope>NUCLEOTIDE SEQUENCE [LARGE SCALE GENOMIC DNA]</scope>
    <source>
        <strain evidence="1">Houghton</strain>
    </source>
</reference>
<evidence type="ECO:0000313" key="1">
    <source>
        <dbReference type="EMBL" id="CDJ65573.1"/>
    </source>
</evidence>
<dbReference type="Proteomes" id="UP000030754">
    <property type="component" value="Unassembled WGS sequence"/>
</dbReference>
<keyword evidence="2" id="KW-1185">Reference proteome</keyword>
<dbReference type="AlphaFoldDB" id="U6MR76"/>